<dbReference type="EMBL" id="BGZK01000916">
    <property type="protein sequence ID" value="GBP65002.1"/>
    <property type="molecule type" value="Genomic_DNA"/>
</dbReference>
<name>A0A4C1XPR9_EUMVA</name>
<reference evidence="1 2" key="1">
    <citation type="journal article" date="2019" name="Commun. Biol.">
        <title>The bagworm genome reveals a unique fibroin gene that provides high tensile strength.</title>
        <authorList>
            <person name="Kono N."/>
            <person name="Nakamura H."/>
            <person name="Ohtoshi R."/>
            <person name="Tomita M."/>
            <person name="Numata K."/>
            <person name="Arakawa K."/>
        </authorList>
    </citation>
    <scope>NUCLEOTIDE SEQUENCE [LARGE SCALE GENOMIC DNA]</scope>
</reference>
<comment type="caution">
    <text evidence="1">The sequence shown here is derived from an EMBL/GenBank/DDBJ whole genome shotgun (WGS) entry which is preliminary data.</text>
</comment>
<keyword evidence="2" id="KW-1185">Reference proteome</keyword>
<evidence type="ECO:0000313" key="1">
    <source>
        <dbReference type="EMBL" id="GBP65002.1"/>
    </source>
</evidence>
<proteinExistence type="predicted"/>
<gene>
    <name evidence="1" type="ORF">EVAR_50686_1</name>
</gene>
<sequence>MCMHTDHADKTVEQNFEGISLTGEVGMIFTSRLHHDFKVVNIEPFTLVEYGSGTADDVAAMRSQRPCAGAWQSVLGHAKSESVFEPRGMRSGLTPEATIDLTSAGMRGNQDERAVKLRSIL</sequence>
<dbReference type="AlphaFoldDB" id="A0A4C1XPR9"/>
<protein>
    <submittedName>
        <fullName evidence="1">Uncharacterized protein</fullName>
    </submittedName>
</protein>
<organism evidence="1 2">
    <name type="scientific">Eumeta variegata</name>
    <name type="common">Bagworm moth</name>
    <name type="synonym">Eumeta japonica</name>
    <dbReference type="NCBI Taxonomy" id="151549"/>
    <lineage>
        <taxon>Eukaryota</taxon>
        <taxon>Metazoa</taxon>
        <taxon>Ecdysozoa</taxon>
        <taxon>Arthropoda</taxon>
        <taxon>Hexapoda</taxon>
        <taxon>Insecta</taxon>
        <taxon>Pterygota</taxon>
        <taxon>Neoptera</taxon>
        <taxon>Endopterygota</taxon>
        <taxon>Lepidoptera</taxon>
        <taxon>Glossata</taxon>
        <taxon>Ditrysia</taxon>
        <taxon>Tineoidea</taxon>
        <taxon>Psychidae</taxon>
        <taxon>Oiketicinae</taxon>
        <taxon>Eumeta</taxon>
    </lineage>
</organism>
<evidence type="ECO:0000313" key="2">
    <source>
        <dbReference type="Proteomes" id="UP000299102"/>
    </source>
</evidence>
<accession>A0A4C1XPR9</accession>
<dbReference type="Proteomes" id="UP000299102">
    <property type="component" value="Unassembled WGS sequence"/>
</dbReference>